<dbReference type="EMBL" id="CP002581">
    <property type="protein sequence ID" value="AJK48279.1"/>
    <property type="molecule type" value="Genomic_DNA"/>
</dbReference>
<evidence type="ECO:0000256" key="1">
    <source>
        <dbReference type="SAM" id="Phobius"/>
    </source>
</evidence>
<feature type="transmembrane region" description="Helical" evidence="1">
    <location>
        <begin position="67"/>
        <end position="92"/>
    </location>
</feature>
<feature type="transmembrane region" description="Helical" evidence="1">
    <location>
        <begin position="35"/>
        <end position="55"/>
    </location>
</feature>
<feature type="transmembrane region" description="Helical" evidence="1">
    <location>
        <begin position="6"/>
        <end position="23"/>
    </location>
</feature>
<evidence type="ECO:0000313" key="2">
    <source>
        <dbReference type="EMBL" id="AJK48279.1"/>
    </source>
</evidence>
<reference evidence="2 3" key="2">
    <citation type="journal article" date="2016" name="Appl. Microbiol. Biotechnol.">
        <title>Mutations improving production and secretion of extracellular lipase by Burkholderia glumae PG1.</title>
        <authorList>
            <person name="Knapp A."/>
            <person name="Voget S."/>
            <person name="Gao R."/>
            <person name="Zaburannyi N."/>
            <person name="Krysciak D."/>
            <person name="Breuer M."/>
            <person name="Hauer B."/>
            <person name="Streit W.R."/>
            <person name="Muller R."/>
            <person name="Daniel R."/>
            <person name="Jaeger K.E."/>
        </authorList>
    </citation>
    <scope>NUCLEOTIDE SEQUENCE [LARGE SCALE GENOMIC DNA]</scope>
    <source>
        <strain evidence="2 3">PG1</strain>
    </source>
</reference>
<dbReference type="Proteomes" id="UP000031838">
    <property type="component" value="Chromosome 2"/>
</dbReference>
<evidence type="ECO:0000313" key="3">
    <source>
        <dbReference type="Proteomes" id="UP000031838"/>
    </source>
</evidence>
<gene>
    <name evidence="2" type="ORF">BGL_2c01830</name>
</gene>
<protein>
    <recommendedName>
        <fullName evidence="4">Transmembrane protein</fullName>
    </recommendedName>
</protein>
<name>A0A0B6S1L4_BURPL</name>
<accession>A0A0B6S1L4</accession>
<evidence type="ECO:0008006" key="4">
    <source>
        <dbReference type="Google" id="ProtNLM"/>
    </source>
</evidence>
<sequence>MPMTIYYILYIISIIYPIYRIFWTRSVSEPRMAQLIWGGCLFIVISGTLVTIWTIRTASDFPATTSSAMLIVFAGVIWGCVGALLHLVAWIYQHLISHVNGYGRKKK</sequence>
<keyword evidence="3" id="KW-1185">Reference proteome</keyword>
<keyword evidence="1" id="KW-0812">Transmembrane</keyword>
<keyword evidence="1" id="KW-0472">Membrane</keyword>
<dbReference type="HOGENOM" id="CLU_2205043_0_0_4"/>
<reference evidence="3" key="1">
    <citation type="submission" date="2011-03" db="EMBL/GenBank/DDBJ databases">
        <authorList>
            <person name="Voget S."/>
            <person name="Streit W.R."/>
            <person name="Jaeger K.E."/>
            <person name="Daniel R."/>
        </authorList>
    </citation>
    <scope>NUCLEOTIDE SEQUENCE [LARGE SCALE GENOMIC DNA]</scope>
    <source>
        <strain evidence="3">PG1</strain>
    </source>
</reference>
<keyword evidence="1" id="KW-1133">Transmembrane helix</keyword>
<organism evidence="2 3">
    <name type="scientific">Burkholderia plantarii</name>
    <dbReference type="NCBI Taxonomy" id="41899"/>
    <lineage>
        <taxon>Bacteria</taxon>
        <taxon>Pseudomonadati</taxon>
        <taxon>Pseudomonadota</taxon>
        <taxon>Betaproteobacteria</taxon>
        <taxon>Burkholderiales</taxon>
        <taxon>Burkholderiaceae</taxon>
        <taxon>Burkholderia</taxon>
    </lineage>
</organism>
<dbReference type="KEGG" id="bgp:BGL_2c01830"/>
<dbReference type="AlphaFoldDB" id="A0A0B6S1L4"/>
<proteinExistence type="predicted"/>